<reference evidence="1" key="1">
    <citation type="submission" date="2019-08" db="EMBL/GenBank/DDBJ databases">
        <authorList>
            <person name="Kucharzyk K."/>
            <person name="Murdoch R.W."/>
            <person name="Higgins S."/>
            <person name="Loffler F."/>
        </authorList>
    </citation>
    <scope>NUCLEOTIDE SEQUENCE</scope>
</reference>
<name>A0A645CSU1_9ZZZZ</name>
<accession>A0A645CSU1</accession>
<sequence length="98" mass="11455">MTVRNVFELVRHYSDKDIADGTFDPYTLTRSVRLGEWYPGFDPDVVVKEKCFTPMELRMLLENNGFTIDQLWGGTAGSWDRHTLSLDEIELMVKARRR</sequence>
<gene>
    <name evidence="1" type="ORF">SDC9_127004</name>
</gene>
<evidence type="ECO:0000313" key="1">
    <source>
        <dbReference type="EMBL" id="MPM79961.1"/>
    </source>
</evidence>
<dbReference type="AlphaFoldDB" id="A0A645CSU1"/>
<proteinExistence type="predicted"/>
<dbReference type="EMBL" id="VSSQ01029716">
    <property type="protein sequence ID" value="MPM79961.1"/>
    <property type="molecule type" value="Genomic_DNA"/>
</dbReference>
<comment type="caution">
    <text evidence="1">The sequence shown here is derived from an EMBL/GenBank/DDBJ whole genome shotgun (WGS) entry which is preliminary data.</text>
</comment>
<protein>
    <submittedName>
        <fullName evidence="1">Uncharacterized protein</fullName>
    </submittedName>
</protein>
<organism evidence="1">
    <name type="scientific">bioreactor metagenome</name>
    <dbReference type="NCBI Taxonomy" id="1076179"/>
    <lineage>
        <taxon>unclassified sequences</taxon>
        <taxon>metagenomes</taxon>
        <taxon>ecological metagenomes</taxon>
    </lineage>
</organism>